<dbReference type="EC" id="3.5.4.5" evidence="7"/>
<dbReference type="GO" id="GO:0055086">
    <property type="term" value="P:nucleobase-containing small molecule metabolic process"/>
    <property type="evidence" value="ECO:0007669"/>
    <property type="project" value="UniProtKB-ARBA"/>
</dbReference>
<dbReference type="PROSITE" id="PS51747">
    <property type="entry name" value="CYT_DCMP_DEAMINASES_2"/>
    <property type="match status" value="2"/>
</dbReference>
<dbReference type="GO" id="GO:0072527">
    <property type="term" value="P:pyrimidine-containing compound metabolic process"/>
    <property type="evidence" value="ECO:0007669"/>
    <property type="project" value="UniProtKB-ARBA"/>
</dbReference>
<dbReference type="EMBL" id="DSGB01000005">
    <property type="protein sequence ID" value="HER96181.1"/>
    <property type="molecule type" value="Genomic_DNA"/>
</dbReference>
<dbReference type="InterPro" id="IPR016192">
    <property type="entry name" value="APOBEC/CMP_deaminase_Zn-bd"/>
</dbReference>
<dbReference type="PANTHER" id="PTHR11644:SF2">
    <property type="entry name" value="CYTIDINE DEAMINASE"/>
    <property type="match status" value="1"/>
</dbReference>
<keyword evidence="3" id="KW-0479">Metal-binding</keyword>
<sequence length="258" mass="28373">MVSTLKAQLSHYLKRAYVPYSHHPEAALVLLSDGYWIPGVRVENASFSLTIPALQNALTTAVALGRRDVVAVLLSEPLDLSMQALLEGFQDGLFSSRFSMENDQFLMATSCSRLPTPQGELSPFWAKQISDATAGIQEARQVAARAHAPVSLFPVGCLLQLEAGWCIPGVNVEHPDWTRTLCAERNAIGTALSYGYNSDQWRALYLSCVRDVARTTPCGACRQVLVEHSPELQIWQDRQLVPEMLSAASLLPGFFVLQ</sequence>
<dbReference type="PANTHER" id="PTHR11644">
    <property type="entry name" value="CYTIDINE DEAMINASE"/>
    <property type="match status" value="1"/>
</dbReference>
<dbReference type="GO" id="GO:0005829">
    <property type="term" value="C:cytosol"/>
    <property type="evidence" value="ECO:0007669"/>
    <property type="project" value="TreeGrafter"/>
</dbReference>
<dbReference type="GO" id="GO:0042802">
    <property type="term" value="F:identical protein binding"/>
    <property type="evidence" value="ECO:0007669"/>
    <property type="project" value="UniProtKB-ARBA"/>
</dbReference>
<protein>
    <submittedName>
        <fullName evidence="7">Cytidine deaminase</fullName>
        <ecNumber evidence="7">3.5.4.5</ecNumber>
    </submittedName>
</protein>
<reference evidence="7" key="1">
    <citation type="journal article" date="2020" name="mSystems">
        <title>Genome- and Community-Level Interaction Insights into Carbon Utilization and Element Cycling Functions of Hydrothermarchaeota in Hydrothermal Sediment.</title>
        <authorList>
            <person name="Zhou Z."/>
            <person name="Liu Y."/>
            <person name="Xu W."/>
            <person name="Pan J."/>
            <person name="Luo Z.H."/>
            <person name="Li M."/>
        </authorList>
    </citation>
    <scope>NUCLEOTIDE SEQUENCE [LARGE SCALE GENOMIC DNA]</scope>
    <source>
        <strain evidence="7">SpSt-143</strain>
    </source>
</reference>
<dbReference type="Gene3D" id="3.40.140.10">
    <property type="entry name" value="Cytidine Deaminase, domain 2"/>
    <property type="match status" value="2"/>
</dbReference>
<evidence type="ECO:0000256" key="2">
    <source>
        <dbReference type="ARBA" id="ARBA00011738"/>
    </source>
</evidence>
<comment type="caution">
    <text evidence="7">The sequence shown here is derived from an EMBL/GenBank/DDBJ whole genome shotgun (WGS) entry which is preliminary data.</text>
</comment>
<dbReference type="AlphaFoldDB" id="A0A7V2B0S4"/>
<comment type="subunit">
    <text evidence="2">Homodimer.</text>
</comment>
<evidence type="ECO:0000313" key="7">
    <source>
        <dbReference type="EMBL" id="HER96181.1"/>
    </source>
</evidence>
<evidence type="ECO:0000256" key="1">
    <source>
        <dbReference type="ARBA" id="ARBA00006576"/>
    </source>
</evidence>
<dbReference type="GO" id="GO:0008270">
    <property type="term" value="F:zinc ion binding"/>
    <property type="evidence" value="ECO:0007669"/>
    <property type="project" value="InterPro"/>
</dbReference>
<organism evidence="7">
    <name type="scientific">Rhodothermus marinus</name>
    <name type="common">Rhodothermus obamensis</name>
    <dbReference type="NCBI Taxonomy" id="29549"/>
    <lineage>
        <taxon>Bacteria</taxon>
        <taxon>Pseudomonadati</taxon>
        <taxon>Rhodothermota</taxon>
        <taxon>Rhodothermia</taxon>
        <taxon>Rhodothermales</taxon>
        <taxon>Rhodothermaceae</taxon>
        <taxon>Rhodothermus</taxon>
    </lineage>
</organism>
<dbReference type="InterPro" id="IPR050202">
    <property type="entry name" value="Cyt/Deoxycyt_deaminase"/>
</dbReference>
<accession>A0A7V2B0S4</accession>
<dbReference type="SUPFAM" id="SSF53927">
    <property type="entry name" value="Cytidine deaminase-like"/>
    <property type="match status" value="2"/>
</dbReference>
<keyword evidence="5" id="KW-0862">Zinc</keyword>
<dbReference type="GO" id="GO:0004126">
    <property type="term" value="F:cytidine deaminase activity"/>
    <property type="evidence" value="ECO:0007669"/>
    <property type="project" value="UniProtKB-EC"/>
</dbReference>
<evidence type="ECO:0000256" key="3">
    <source>
        <dbReference type="ARBA" id="ARBA00022723"/>
    </source>
</evidence>
<gene>
    <name evidence="7" type="ORF">ENO59_06650</name>
</gene>
<comment type="similarity">
    <text evidence="1">Belongs to the cytidine and deoxycytidylate deaminase family.</text>
</comment>
<feature type="domain" description="CMP/dCMP-type deaminase" evidence="6">
    <location>
        <begin position="1"/>
        <end position="113"/>
    </location>
</feature>
<keyword evidence="4 7" id="KW-0378">Hydrolase</keyword>
<evidence type="ECO:0000256" key="5">
    <source>
        <dbReference type="ARBA" id="ARBA00022833"/>
    </source>
</evidence>
<dbReference type="NCBIfam" id="NF004064">
    <property type="entry name" value="PRK05578.1"/>
    <property type="match status" value="1"/>
</dbReference>
<dbReference type="InterPro" id="IPR016193">
    <property type="entry name" value="Cytidine_deaminase-like"/>
</dbReference>
<dbReference type="PROSITE" id="PS00903">
    <property type="entry name" value="CYT_DCMP_DEAMINASES_1"/>
    <property type="match status" value="1"/>
</dbReference>
<proteinExistence type="inferred from homology"/>
<dbReference type="Pfam" id="PF08211">
    <property type="entry name" value="dCMP_cyt_deam_2"/>
    <property type="match status" value="1"/>
</dbReference>
<name>A0A7V2B0S4_RHOMR</name>
<dbReference type="CDD" id="cd01283">
    <property type="entry name" value="cytidine_deaminase"/>
    <property type="match status" value="2"/>
</dbReference>
<evidence type="ECO:0000259" key="6">
    <source>
        <dbReference type="PROSITE" id="PS51747"/>
    </source>
</evidence>
<feature type="domain" description="CMP/dCMP-type deaminase" evidence="6">
    <location>
        <begin position="130"/>
        <end position="258"/>
    </location>
</feature>
<dbReference type="InterPro" id="IPR002125">
    <property type="entry name" value="CMP_dCMP_dom"/>
</dbReference>
<dbReference type="Pfam" id="PF00383">
    <property type="entry name" value="dCMP_cyt_deam_1"/>
    <property type="match status" value="1"/>
</dbReference>
<evidence type="ECO:0000256" key="4">
    <source>
        <dbReference type="ARBA" id="ARBA00022801"/>
    </source>
</evidence>
<dbReference type="InterPro" id="IPR013171">
    <property type="entry name" value="Cyd/dCyd_deaminase_Zn-bd"/>
</dbReference>